<feature type="transmembrane region" description="Helical" evidence="8">
    <location>
        <begin position="228"/>
        <end position="245"/>
    </location>
</feature>
<dbReference type="InterPro" id="IPR020846">
    <property type="entry name" value="MFS_dom"/>
</dbReference>
<feature type="transmembrane region" description="Helical" evidence="8">
    <location>
        <begin position="330"/>
        <end position="350"/>
    </location>
</feature>
<feature type="transmembrane region" description="Helical" evidence="8">
    <location>
        <begin position="356"/>
        <end position="380"/>
    </location>
</feature>
<feature type="transmembrane region" description="Helical" evidence="8">
    <location>
        <begin position="101"/>
        <end position="126"/>
    </location>
</feature>
<evidence type="ECO:0000313" key="10">
    <source>
        <dbReference type="EMBL" id="ROS01777.1"/>
    </source>
</evidence>
<dbReference type="PROSITE" id="PS50850">
    <property type="entry name" value="MFS"/>
    <property type="match status" value="1"/>
</dbReference>
<accession>A0A3N2DPQ2</accession>
<feature type="transmembrane region" description="Helical" evidence="8">
    <location>
        <begin position="48"/>
        <end position="67"/>
    </location>
</feature>
<keyword evidence="3" id="KW-0813">Transport</keyword>
<evidence type="ECO:0000256" key="1">
    <source>
        <dbReference type="ARBA" id="ARBA00004651"/>
    </source>
</evidence>
<feature type="transmembrane region" description="Helical" evidence="8">
    <location>
        <begin position="266"/>
        <end position="289"/>
    </location>
</feature>
<dbReference type="AlphaFoldDB" id="A0A3N2DPQ2"/>
<feature type="transmembrane region" description="Helical" evidence="8">
    <location>
        <begin position="167"/>
        <end position="186"/>
    </location>
</feature>
<evidence type="ECO:0000313" key="11">
    <source>
        <dbReference type="Proteomes" id="UP000275394"/>
    </source>
</evidence>
<organism evidence="10 11">
    <name type="scientific">Sinobacterium caligoides</name>
    <dbReference type="NCBI Taxonomy" id="933926"/>
    <lineage>
        <taxon>Bacteria</taxon>
        <taxon>Pseudomonadati</taxon>
        <taxon>Pseudomonadota</taxon>
        <taxon>Gammaproteobacteria</taxon>
        <taxon>Cellvibrionales</taxon>
        <taxon>Spongiibacteraceae</taxon>
        <taxon>Sinobacterium</taxon>
    </lineage>
</organism>
<evidence type="ECO:0000256" key="4">
    <source>
        <dbReference type="ARBA" id="ARBA00022475"/>
    </source>
</evidence>
<comment type="caution">
    <text evidence="10">The sequence shown here is derived from an EMBL/GenBank/DDBJ whole genome shotgun (WGS) entry which is preliminary data.</text>
</comment>
<dbReference type="InterPro" id="IPR036259">
    <property type="entry name" value="MFS_trans_sf"/>
</dbReference>
<evidence type="ECO:0000256" key="2">
    <source>
        <dbReference type="ARBA" id="ARBA00008537"/>
    </source>
</evidence>
<dbReference type="Proteomes" id="UP000275394">
    <property type="component" value="Unassembled WGS sequence"/>
</dbReference>
<evidence type="ECO:0000256" key="5">
    <source>
        <dbReference type="ARBA" id="ARBA00022692"/>
    </source>
</evidence>
<protein>
    <submittedName>
        <fullName evidence="10">DHA2 family methylenomycin A resistance protein-like MFS transporter</fullName>
    </submittedName>
</protein>
<dbReference type="PANTHER" id="PTHR42718">
    <property type="entry name" value="MAJOR FACILITATOR SUPERFAMILY MULTIDRUG TRANSPORTER MFSC"/>
    <property type="match status" value="1"/>
</dbReference>
<dbReference type="GO" id="GO:0022857">
    <property type="term" value="F:transmembrane transporter activity"/>
    <property type="evidence" value="ECO:0007669"/>
    <property type="project" value="InterPro"/>
</dbReference>
<evidence type="ECO:0000256" key="6">
    <source>
        <dbReference type="ARBA" id="ARBA00022989"/>
    </source>
</evidence>
<feature type="transmembrane region" description="Helical" evidence="8">
    <location>
        <begin position="9"/>
        <end position="28"/>
    </location>
</feature>
<dbReference type="Gene3D" id="1.20.1250.20">
    <property type="entry name" value="MFS general substrate transporter like domains"/>
    <property type="match status" value="1"/>
</dbReference>
<dbReference type="Pfam" id="PF07690">
    <property type="entry name" value="MFS_1"/>
    <property type="match status" value="1"/>
</dbReference>
<evidence type="ECO:0000256" key="7">
    <source>
        <dbReference type="ARBA" id="ARBA00023136"/>
    </source>
</evidence>
<gene>
    <name evidence="10" type="ORF">EDC56_2222</name>
</gene>
<proteinExistence type="inferred from homology"/>
<comment type="similarity">
    <text evidence="2">Belongs to the major facilitator superfamily. EmrB family.</text>
</comment>
<feature type="transmembrane region" description="Helical" evidence="8">
    <location>
        <begin position="198"/>
        <end position="216"/>
    </location>
</feature>
<evidence type="ECO:0000256" key="3">
    <source>
        <dbReference type="ARBA" id="ARBA00022448"/>
    </source>
</evidence>
<keyword evidence="4" id="KW-1003">Cell membrane</keyword>
<feature type="transmembrane region" description="Helical" evidence="8">
    <location>
        <begin position="301"/>
        <end position="318"/>
    </location>
</feature>
<keyword evidence="6 8" id="KW-1133">Transmembrane helix</keyword>
<dbReference type="Gene3D" id="1.20.1720.10">
    <property type="entry name" value="Multidrug resistance protein D"/>
    <property type="match status" value="1"/>
</dbReference>
<feature type="domain" description="Major facilitator superfamily (MFS) profile" evidence="9">
    <location>
        <begin position="10"/>
        <end position="452"/>
    </location>
</feature>
<keyword evidence="5 8" id="KW-0812">Transmembrane</keyword>
<dbReference type="InterPro" id="IPR011701">
    <property type="entry name" value="MFS"/>
</dbReference>
<feature type="transmembrane region" description="Helical" evidence="8">
    <location>
        <begin position="401"/>
        <end position="418"/>
    </location>
</feature>
<dbReference type="CDD" id="cd17321">
    <property type="entry name" value="MFS_MMR_MDR_like"/>
    <property type="match status" value="1"/>
</dbReference>
<evidence type="ECO:0000256" key="8">
    <source>
        <dbReference type="SAM" id="Phobius"/>
    </source>
</evidence>
<comment type="subcellular location">
    <subcellularLocation>
        <location evidence="1">Cell membrane</location>
        <topology evidence="1">Multi-pass membrane protein</topology>
    </subcellularLocation>
</comment>
<dbReference type="InterPro" id="IPR004638">
    <property type="entry name" value="EmrB-like"/>
</dbReference>
<keyword evidence="11" id="KW-1185">Reference proteome</keyword>
<evidence type="ECO:0000259" key="9">
    <source>
        <dbReference type="PROSITE" id="PS50850"/>
    </source>
</evidence>
<reference evidence="10 11" key="1">
    <citation type="submission" date="2018-11" db="EMBL/GenBank/DDBJ databases">
        <title>Genomic Encyclopedia of Type Strains, Phase IV (KMG-IV): sequencing the most valuable type-strain genomes for metagenomic binning, comparative biology and taxonomic classification.</title>
        <authorList>
            <person name="Goeker M."/>
        </authorList>
    </citation>
    <scope>NUCLEOTIDE SEQUENCE [LARGE SCALE GENOMIC DNA]</scope>
    <source>
        <strain evidence="10 11">DSM 100316</strain>
    </source>
</reference>
<dbReference type="NCBIfam" id="TIGR00711">
    <property type="entry name" value="efflux_EmrB"/>
    <property type="match status" value="1"/>
</dbReference>
<feature type="transmembrane region" description="Helical" evidence="8">
    <location>
        <begin position="138"/>
        <end position="161"/>
    </location>
</feature>
<dbReference type="PANTHER" id="PTHR42718:SF9">
    <property type="entry name" value="MAJOR FACILITATOR SUPERFAMILY MULTIDRUG TRANSPORTER MFSC"/>
    <property type="match status" value="1"/>
</dbReference>
<sequence>MQSKLRKNLALLASCLAFIIVILDVSVVNVALEKLHSDFQGTLSTLEWVVNGYTLTFAAFLLTSGALSDRYGPKRIFILGFILFAVASLFCGLANDLPTLVVFRFLQGIGAALVVPTSLAIINHTFTDKDERTKAISLWAAAGGMALALGPVFGGLLISLINWRAIFFVNMPIAIVGVALAYFYTVNTLPSKKRVIDVAGLVLNALTLGGFTIVIIQANESGWLSPEVLAGLVIGIVSLILFIIVEKRHSDPMLPLGLFSNSHFTSSALIGVLVNFSFYGLIFLFSLFFQYAWNYSALETGLAFLPMTGAIMIANLMSAKMIVNLGYRSVLFIGGIIATGGYLCIIPFMGSGNFSYILLQFVAAGIGIGLMVPAMTNAMINSVDSDYIGVASGVLNASRQVGGLLGVATMGLIVGGVSSDHFVSGLSSALALASLSLVIALILSTLGLRAVTASTCE</sequence>
<dbReference type="EMBL" id="RKHR01000004">
    <property type="protein sequence ID" value="ROS01777.1"/>
    <property type="molecule type" value="Genomic_DNA"/>
</dbReference>
<keyword evidence="7 8" id="KW-0472">Membrane</keyword>
<dbReference type="SUPFAM" id="SSF103473">
    <property type="entry name" value="MFS general substrate transporter"/>
    <property type="match status" value="1"/>
</dbReference>
<feature type="transmembrane region" description="Helical" evidence="8">
    <location>
        <begin position="430"/>
        <end position="451"/>
    </location>
</feature>
<dbReference type="RefSeq" id="WP_211333651.1">
    <property type="nucleotide sequence ID" value="NZ_RKHR01000004.1"/>
</dbReference>
<dbReference type="GO" id="GO:0005886">
    <property type="term" value="C:plasma membrane"/>
    <property type="evidence" value="ECO:0007669"/>
    <property type="project" value="UniProtKB-SubCell"/>
</dbReference>
<name>A0A3N2DPQ2_9GAMM</name>
<feature type="transmembrane region" description="Helical" evidence="8">
    <location>
        <begin position="76"/>
        <end position="95"/>
    </location>
</feature>